<sequence length="127" mass="15153">MYYLPYNKNLKQFSRYLRNNSTLSEVLLWNEIKARKIKGYQFNRQKPLNNYIVDFYCKQLNLVIEVDGSSHYHGDAPIRDAQRQTILESMGLNFLRFDDMDVKKNINSVIQIIYEFIEEYEALNSPS</sequence>
<dbReference type="EMBL" id="CP070608">
    <property type="protein sequence ID" value="QSE99219.1"/>
    <property type="molecule type" value="Genomic_DNA"/>
</dbReference>
<dbReference type="AlphaFoldDB" id="A0A975A286"/>
<dbReference type="RefSeq" id="WP_205723730.1">
    <property type="nucleotide sequence ID" value="NZ_CP070608.1"/>
</dbReference>
<keyword evidence="3" id="KW-1185">Reference proteome</keyword>
<dbReference type="InterPro" id="IPR047216">
    <property type="entry name" value="Endonuclease_DUF559_bact"/>
</dbReference>
<dbReference type="Gene3D" id="3.40.960.10">
    <property type="entry name" value="VSR Endonuclease"/>
    <property type="match status" value="1"/>
</dbReference>
<protein>
    <submittedName>
        <fullName evidence="2">Endonuclease domain-containing protein</fullName>
    </submittedName>
</protein>
<proteinExistence type="predicted"/>
<name>A0A975A286_9BACT</name>
<gene>
    <name evidence="2" type="ORF">JR347_09065</name>
</gene>
<keyword evidence="2" id="KW-0378">Hydrolase</keyword>
<dbReference type="InterPro" id="IPR007569">
    <property type="entry name" value="DUF559"/>
</dbReference>
<reference evidence="2" key="1">
    <citation type="submission" date="2021-02" db="EMBL/GenBank/DDBJ databases">
        <title>Fulvivirga sp. S481 isolated from sea water.</title>
        <authorList>
            <person name="Bae S.S."/>
            <person name="Baek K."/>
        </authorList>
    </citation>
    <scope>NUCLEOTIDE SEQUENCE</scope>
    <source>
        <strain evidence="2">S481</strain>
    </source>
</reference>
<dbReference type="SUPFAM" id="SSF52980">
    <property type="entry name" value="Restriction endonuclease-like"/>
    <property type="match status" value="1"/>
</dbReference>
<keyword evidence="2" id="KW-0540">Nuclease</keyword>
<evidence type="ECO:0000313" key="3">
    <source>
        <dbReference type="Proteomes" id="UP000662783"/>
    </source>
</evidence>
<evidence type="ECO:0000313" key="2">
    <source>
        <dbReference type="EMBL" id="QSE99219.1"/>
    </source>
</evidence>
<organism evidence="2 3">
    <name type="scientific">Fulvivirga lutea</name>
    <dbReference type="NCBI Taxonomy" id="2810512"/>
    <lineage>
        <taxon>Bacteria</taxon>
        <taxon>Pseudomonadati</taxon>
        <taxon>Bacteroidota</taxon>
        <taxon>Cytophagia</taxon>
        <taxon>Cytophagales</taxon>
        <taxon>Fulvivirgaceae</taxon>
        <taxon>Fulvivirga</taxon>
    </lineage>
</organism>
<dbReference type="PANTHER" id="PTHR38590:SF1">
    <property type="entry name" value="BLL0828 PROTEIN"/>
    <property type="match status" value="1"/>
</dbReference>
<dbReference type="InterPro" id="IPR011335">
    <property type="entry name" value="Restrct_endonuc-II-like"/>
</dbReference>
<dbReference type="CDD" id="cd01038">
    <property type="entry name" value="Endonuclease_DUF559"/>
    <property type="match status" value="1"/>
</dbReference>
<keyword evidence="2" id="KW-0255">Endonuclease</keyword>
<feature type="domain" description="DUF559" evidence="1">
    <location>
        <begin position="9"/>
        <end position="117"/>
    </location>
</feature>
<dbReference type="Pfam" id="PF04480">
    <property type="entry name" value="DUF559"/>
    <property type="match status" value="1"/>
</dbReference>
<dbReference type="Proteomes" id="UP000662783">
    <property type="component" value="Chromosome"/>
</dbReference>
<dbReference type="KEGG" id="fuv:JR347_09065"/>
<dbReference type="PANTHER" id="PTHR38590">
    <property type="entry name" value="BLL0828 PROTEIN"/>
    <property type="match status" value="1"/>
</dbReference>
<evidence type="ECO:0000259" key="1">
    <source>
        <dbReference type="Pfam" id="PF04480"/>
    </source>
</evidence>
<accession>A0A975A286</accession>
<dbReference type="GO" id="GO:0004519">
    <property type="term" value="F:endonuclease activity"/>
    <property type="evidence" value="ECO:0007669"/>
    <property type="project" value="UniProtKB-KW"/>
</dbReference>